<evidence type="ECO:0000256" key="3">
    <source>
        <dbReference type="ARBA" id="ARBA00022475"/>
    </source>
</evidence>
<evidence type="ECO:0000313" key="10">
    <source>
        <dbReference type="Proteomes" id="UP000778951"/>
    </source>
</evidence>
<dbReference type="SUPFAM" id="SSF161098">
    <property type="entry name" value="MetI-like"/>
    <property type="match status" value="1"/>
</dbReference>
<feature type="domain" description="ABC transmembrane type-1" evidence="8">
    <location>
        <begin position="70"/>
        <end position="259"/>
    </location>
</feature>
<dbReference type="InterPro" id="IPR050366">
    <property type="entry name" value="BP-dependent_transpt_permease"/>
</dbReference>
<evidence type="ECO:0000256" key="6">
    <source>
        <dbReference type="ARBA" id="ARBA00023136"/>
    </source>
</evidence>
<organism evidence="9 10">
    <name type="scientific">Entomospira culicis</name>
    <dbReference type="NCBI Taxonomy" id="2719989"/>
    <lineage>
        <taxon>Bacteria</taxon>
        <taxon>Pseudomonadati</taxon>
        <taxon>Spirochaetota</taxon>
        <taxon>Spirochaetia</taxon>
        <taxon>Spirochaetales</taxon>
        <taxon>Spirochaetaceae</taxon>
        <taxon>Entomospira</taxon>
    </lineage>
</organism>
<dbReference type="EMBL" id="JAATLM010000001">
    <property type="protein sequence ID" value="NIZ68614.1"/>
    <property type="molecule type" value="Genomic_DNA"/>
</dbReference>
<feature type="transmembrane region" description="Helical" evidence="7">
    <location>
        <begin position="73"/>
        <end position="97"/>
    </location>
</feature>
<protein>
    <submittedName>
        <fullName evidence="9">ABC transporter permease</fullName>
    </submittedName>
</protein>
<feature type="transmembrane region" description="Helical" evidence="7">
    <location>
        <begin position="12"/>
        <end position="30"/>
    </location>
</feature>
<dbReference type="InterPro" id="IPR000515">
    <property type="entry name" value="MetI-like"/>
</dbReference>
<name>A0A968KTM6_9SPIO</name>
<dbReference type="PANTHER" id="PTHR43386:SF1">
    <property type="entry name" value="D,D-DIPEPTIDE TRANSPORT SYSTEM PERMEASE PROTEIN DDPC-RELATED"/>
    <property type="match status" value="1"/>
</dbReference>
<keyword evidence="3" id="KW-1003">Cell membrane</keyword>
<evidence type="ECO:0000259" key="8">
    <source>
        <dbReference type="PROSITE" id="PS50928"/>
    </source>
</evidence>
<comment type="caution">
    <text evidence="9">The sequence shown here is derived from an EMBL/GenBank/DDBJ whole genome shotgun (WGS) entry which is preliminary data.</text>
</comment>
<dbReference type="GO" id="GO:0005886">
    <property type="term" value="C:plasma membrane"/>
    <property type="evidence" value="ECO:0007669"/>
    <property type="project" value="UniProtKB-SubCell"/>
</dbReference>
<dbReference type="CDD" id="cd06261">
    <property type="entry name" value="TM_PBP2"/>
    <property type="match status" value="1"/>
</dbReference>
<evidence type="ECO:0000256" key="2">
    <source>
        <dbReference type="ARBA" id="ARBA00022448"/>
    </source>
</evidence>
<keyword evidence="2 7" id="KW-0813">Transport</keyword>
<gene>
    <name evidence="9" type="ORF">HCT48_00050</name>
</gene>
<dbReference type="PANTHER" id="PTHR43386">
    <property type="entry name" value="OLIGOPEPTIDE TRANSPORT SYSTEM PERMEASE PROTEIN APPC"/>
    <property type="match status" value="1"/>
</dbReference>
<dbReference type="Pfam" id="PF00528">
    <property type="entry name" value="BPD_transp_1"/>
    <property type="match status" value="1"/>
</dbReference>
<sequence length="267" mass="30025">MVQLYRRISFWLGLLGLLWVVVPALLSWWWTPYDAMMIQEDKRLLTPRVEHLLGTDLLGRDLLSRMMVAGRTALVIAFGAVSLAFGIGFLLVVMSVVWARWLGFFARVVMDFILIFPTILFALVMIVIWGNGLGAMILLLGIAMSPRFLKVMIATIHEQQGLEYLAVAQSLGKRGWHLLVYHYLPALWQPMIHTVVTALAMVILSEASLSFLGLGVMPPNPSWGYALSEAKQYFFSYPHLAYAPLLFMMTAILSLNLLGYAFSQEQG</sequence>
<feature type="transmembrane region" description="Helical" evidence="7">
    <location>
        <begin position="241"/>
        <end position="262"/>
    </location>
</feature>
<comment type="similarity">
    <text evidence="7">Belongs to the binding-protein-dependent transport system permease family.</text>
</comment>
<reference evidence="9" key="1">
    <citation type="submission" date="2020-03" db="EMBL/GenBank/DDBJ databases">
        <title>Spirochaetal bacteria isolated from arthropods constitute a novel genus Entomospira genus novum within the order Spirochaetales.</title>
        <authorList>
            <person name="Grana-Miraglia L."/>
            <person name="Sikutova S."/>
            <person name="Fingerle V."/>
            <person name="Sing A."/>
            <person name="Castillo-Ramirez S."/>
            <person name="Margos G."/>
            <person name="Rudolf I."/>
        </authorList>
    </citation>
    <scope>NUCLEOTIDE SEQUENCE</scope>
    <source>
        <strain evidence="9">BR149</strain>
    </source>
</reference>
<dbReference type="PROSITE" id="PS50928">
    <property type="entry name" value="ABC_TM1"/>
    <property type="match status" value="1"/>
</dbReference>
<evidence type="ECO:0000256" key="5">
    <source>
        <dbReference type="ARBA" id="ARBA00022989"/>
    </source>
</evidence>
<evidence type="ECO:0000256" key="1">
    <source>
        <dbReference type="ARBA" id="ARBA00004651"/>
    </source>
</evidence>
<dbReference type="RefSeq" id="WP_167694686.1">
    <property type="nucleotide sequence ID" value="NZ_CP118181.1"/>
</dbReference>
<keyword evidence="5 7" id="KW-1133">Transmembrane helix</keyword>
<evidence type="ECO:0000256" key="4">
    <source>
        <dbReference type="ARBA" id="ARBA00022692"/>
    </source>
</evidence>
<dbReference type="Proteomes" id="UP000778951">
    <property type="component" value="Unassembled WGS sequence"/>
</dbReference>
<evidence type="ECO:0000256" key="7">
    <source>
        <dbReference type="RuleBase" id="RU363032"/>
    </source>
</evidence>
<dbReference type="GO" id="GO:0055085">
    <property type="term" value="P:transmembrane transport"/>
    <property type="evidence" value="ECO:0007669"/>
    <property type="project" value="InterPro"/>
</dbReference>
<dbReference type="AlphaFoldDB" id="A0A968KTM6"/>
<proteinExistence type="inferred from homology"/>
<dbReference type="Gene3D" id="1.10.3720.10">
    <property type="entry name" value="MetI-like"/>
    <property type="match status" value="1"/>
</dbReference>
<dbReference type="InterPro" id="IPR035906">
    <property type="entry name" value="MetI-like_sf"/>
</dbReference>
<evidence type="ECO:0000313" key="9">
    <source>
        <dbReference type="EMBL" id="NIZ68614.1"/>
    </source>
</evidence>
<feature type="transmembrane region" description="Helical" evidence="7">
    <location>
        <begin position="109"/>
        <end position="129"/>
    </location>
</feature>
<keyword evidence="10" id="KW-1185">Reference proteome</keyword>
<accession>A0A968KTM6</accession>
<keyword evidence="4 7" id="KW-0812">Transmembrane</keyword>
<keyword evidence="6 7" id="KW-0472">Membrane</keyword>
<comment type="subcellular location">
    <subcellularLocation>
        <location evidence="1 7">Cell membrane</location>
        <topology evidence="1 7">Multi-pass membrane protein</topology>
    </subcellularLocation>
</comment>